<organism evidence="1 2">
    <name type="scientific">Gossypium arboreum</name>
    <name type="common">Tree cotton</name>
    <name type="synonym">Gossypium nanking</name>
    <dbReference type="NCBI Taxonomy" id="29729"/>
    <lineage>
        <taxon>Eukaryota</taxon>
        <taxon>Viridiplantae</taxon>
        <taxon>Streptophyta</taxon>
        <taxon>Embryophyta</taxon>
        <taxon>Tracheophyta</taxon>
        <taxon>Spermatophyta</taxon>
        <taxon>Magnoliopsida</taxon>
        <taxon>eudicotyledons</taxon>
        <taxon>Gunneridae</taxon>
        <taxon>Pentapetalae</taxon>
        <taxon>rosids</taxon>
        <taxon>malvids</taxon>
        <taxon>Malvales</taxon>
        <taxon>Malvaceae</taxon>
        <taxon>Malvoideae</taxon>
        <taxon>Gossypium</taxon>
    </lineage>
</organism>
<dbReference type="PANTHER" id="PTHR34222:SF97">
    <property type="entry name" value="CATALYTIC REGION, PUTATIVE-RELATED"/>
    <property type="match status" value="1"/>
</dbReference>
<reference evidence="1 2" key="1">
    <citation type="submission" date="2023-03" db="EMBL/GenBank/DDBJ databases">
        <title>WGS of Gossypium arboreum.</title>
        <authorList>
            <person name="Yu D."/>
        </authorList>
    </citation>
    <scope>NUCLEOTIDE SEQUENCE [LARGE SCALE GENOMIC DNA]</scope>
    <source>
        <tissue evidence="1">Leaf</tissue>
    </source>
</reference>
<sequence length="80" mass="9020">MRIELLVKNKLGFVDGSCSKESVIADLHLKNAGHIVQQRLFQFLMGLNETYSANHSQILLMIPLPTVSQAYSMLMQEEAQ</sequence>
<keyword evidence="2" id="KW-1185">Reference proteome</keyword>
<comment type="caution">
    <text evidence="1">The sequence shown here is derived from an EMBL/GenBank/DDBJ whole genome shotgun (WGS) entry which is preliminary data.</text>
</comment>
<dbReference type="EMBL" id="JARKNE010000003">
    <property type="protein sequence ID" value="KAK5839316.1"/>
    <property type="molecule type" value="Genomic_DNA"/>
</dbReference>
<gene>
    <name evidence="1" type="ORF">PVK06_008092</name>
</gene>
<name>A0ABR0QJT6_GOSAR</name>
<evidence type="ECO:0000313" key="2">
    <source>
        <dbReference type="Proteomes" id="UP001358586"/>
    </source>
</evidence>
<evidence type="ECO:0000313" key="1">
    <source>
        <dbReference type="EMBL" id="KAK5839316.1"/>
    </source>
</evidence>
<protein>
    <submittedName>
        <fullName evidence="1">Uncharacterized protein</fullName>
    </submittedName>
</protein>
<accession>A0ABR0QJT6</accession>
<dbReference type="Proteomes" id="UP001358586">
    <property type="component" value="Chromosome 3"/>
</dbReference>
<dbReference type="PANTHER" id="PTHR34222">
    <property type="entry name" value="GAG_PRE-INTEGRS DOMAIN-CONTAINING PROTEIN"/>
    <property type="match status" value="1"/>
</dbReference>
<proteinExistence type="predicted"/>